<reference evidence="1 2" key="1">
    <citation type="submission" date="2018-06" db="EMBL/GenBank/DDBJ databases">
        <title>Genomic Encyclopedia of Archaeal and Bacterial Type Strains, Phase II (KMG-II): from individual species to whole genera.</title>
        <authorList>
            <person name="Goeker M."/>
        </authorList>
    </citation>
    <scope>NUCLEOTIDE SEQUENCE [LARGE SCALE GENOMIC DNA]</scope>
    <source>
        <strain evidence="1 2">DSM 6779</strain>
    </source>
</reference>
<dbReference type="OrthoDB" id="667893at2"/>
<organism evidence="1 2">
    <name type="scientific">Breznakibacter xylanolyticus</name>
    <dbReference type="NCBI Taxonomy" id="990"/>
    <lineage>
        <taxon>Bacteria</taxon>
        <taxon>Pseudomonadati</taxon>
        <taxon>Bacteroidota</taxon>
        <taxon>Bacteroidia</taxon>
        <taxon>Marinilabiliales</taxon>
        <taxon>Marinilabiliaceae</taxon>
        <taxon>Breznakibacter</taxon>
    </lineage>
</organism>
<name>A0A2W7NJC2_9BACT</name>
<dbReference type="SUPFAM" id="SSF48371">
    <property type="entry name" value="ARM repeat"/>
    <property type="match status" value="1"/>
</dbReference>
<accession>A0A2W7NJC2</accession>
<dbReference type="RefSeq" id="WP_111444090.1">
    <property type="nucleotide sequence ID" value="NZ_QKZK01000002.1"/>
</dbReference>
<dbReference type="Proteomes" id="UP000249239">
    <property type="component" value="Unassembled WGS sequence"/>
</dbReference>
<dbReference type="AlphaFoldDB" id="A0A2W7NJC2"/>
<proteinExistence type="predicted"/>
<dbReference type="InterPro" id="IPR016024">
    <property type="entry name" value="ARM-type_fold"/>
</dbReference>
<protein>
    <recommendedName>
        <fullName evidence="3">HEAT repeat protein</fullName>
    </recommendedName>
</protein>
<evidence type="ECO:0000313" key="2">
    <source>
        <dbReference type="Proteomes" id="UP000249239"/>
    </source>
</evidence>
<dbReference type="EMBL" id="QKZK01000002">
    <property type="protein sequence ID" value="PZX20358.1"/>
    <property type="molecule type" value="Genomic_DNA"/>
</dbReference>
<gene>
    <name evidence="1" type="ORF">LX69_00355</name>
</gene>
<evidence type="ECO:0008006" key="3">
    <source>
        <dbReference type="Google" id="ProtNLM"/>
    </source>
</evidence>
<keyword evidence="2" id="KW-1185">Reference proteome</keyword>
<sequence>MPQPITDIQQHLVTLLGDNLSKNFTVMMAQEVSSNPEWLAVLTDIMLSEHTPYNWRAAWVIDHVQQNTPEVIAPILPRLIAALPQVTGNGVRRHILKMASTLPVDQLEDGELADICFKWLQNPATPIANRAHCMEILYRLTCRYHDLANELALILEEIIINGSEGEKNKAQKTLQKITPWRR</sequence>
<comment type="caution">
    <text evidence="1">The sequence shown here is derived from an EMBL/GenBank/DDBJ whole genome shotgun (WGS) entry which is preliminary data.</text>
</comment>
<evidence type="ECO:0000313" key="1">
    <source>
        <dbReference type="EMBL" id="PZX20358.1"/>
    </source>
</evidence>